<evidence type="ECO:0000313" key="2">
    <source>
        <dbReference type="Proteomes" id="UP000697998"/>
    </source>
</evidence>
<protein>
    <submittedName>
        <fullName evidence="1">Uncharacterized protein</fullName>
    </submittedName>
</protein>
<evidence type="ECO:0000313" key="1">
    <source>
        <dbReference type="EMBL" id="MBK7675080.1"/>
    </source>
</evidence>
<reference evidence="1 2" key="1">
    <citation type="submission" date="2020-10" db="EMBL/GenBank/DDBJ databases">
        <title>Connecting structure to function with the recovery of over 1000 high-quality activated sludge metagenome-assembled genomes encoding full-length rRNA genes using long-read sequencing.</title>
        <authorList>
            <person name="Singleton C.M."/>
            <person name="Petriglieri F."/>
            <person name="Kristensen J.M."/>
            <person name="Kirkegaard R.H."/>
            <person name="Michaelsen T.Y."/>
            <person name="Andersen M.H."/>
            <person name="Karst S.M."/>
            <person name="Dueholm M.S."/>
            <person name="Nielsen P.H."/>
            <person name="Albertsen M."/>
        </authorList>
    </citation>
    <scope>NUCLEOTIDE SEQUENCE [LARGE SCALE GENOMIC DNA]</scope>
    <source>
        <strain evidence="1">EsbW_18-Q3-R4-48_BATAC.285</strain>
    </source>
</reference>
<dbReference type="Proteomes" id="UP000697998">
    <property type="component" value="Unassembled WGS sequence"/>
</dbReference>
<proteinExistence type="predicted"/>
<comment type="caution">
    <text evidence="1">The sequence shown here is derived from an EMBL/GenBank/DDBJ whole genome shotgun (WGS) entry which is preliminary data.</text>
</comment>
<dbReference type="AlphaFoldDB" id="A0A935UH30"/>
<sequence>MSSGFTESVVEQAVLAWIESAGWRVRNGTGIPPGEPAARRDAYGQVVMAQGLRESLLPLACSDLRRMAAARLTGRAL</sequence>
<accession>A0A935UH30</accession>
<gene>
    <name evidence="1" type="ORF">IPJ27_10105</name>
</gene>
<name>A0A935UH30_9PROT</name>
<dbReference type="EMBL" id="JADJMH010000006">
    <property type="protein sequence ID" value="MBK7675080.1"/>
    <property type="molecule type" value="Genomic_DNA"/>
</dbReference>
<organism evidence="1 2">
    <name type="scientific">Candidatus Accumulibacter proximus</name>
    <dbReference type="NCBI Taxonomy" id="2954385"/>
    <lineage>
        <taxon>Bacteria</taxon>
        <taxon>Pseudomonadati</taxon>
        <taxon>Pseudomonadota</taxon>
        <taxon>Betaproteobacteria</taxon>
        <taxon>Candidatus Accumulibacter</taxon>
    </lineage>
</organism>